<evidence type="ECO:0000256" key="1">
    <source>
        <dbReference type="SAM" id="Phobius"/>
    </source>
</evidence>
<dbReference type="RefSeq" id="WP_120383960.1">
    <property type="nucleotide sequence ID" value="NZ_RAXT01000014.1"/>
</dbReference>
<dbReference type="GO" id="GO:0016757">
    <property type="term" value="F:glycosyltransferase activity"/>
    <property type="evidence" value="ECO:0007669"/>
    <property type="project" value="InterPro"/>
</dbReference>
<keyword evidence="1" id="KW-0472">Membrane</keyword>
<dbReference type="OrthoDB" id="4611853at2"/>
<dbReference type="Gene3D" id="3.40.50.2000">
    <property type="entry name" value="Glycogen Phosphorylase B"/>
    <property type="match status" value="2"/>
</dbReference>
<protein>
    <submittedName>
        <fullName evidence="4">Glycosyltransferase family 1 protein</fullName>
    </submittedName>
</protein>
<keyword evidence="1" id="KW-1133">Transmembrane helix</keyword>
<accession>A0A3A8EV52</accession>
<dbReference type="Pfam" id="PF13439">
    <property type="entry name" value="Glyco_transf_4"/>
    <property type="match status" value="1"/>
</dbReference>
<keyword evidence="5" id="KW-1185">Reference proteome</keyword>
<reference evidence="4 5" key="1">
    <citation type="submission" date="2018-09" db="EMBL/GenBank/DDBJ databases">
        <title>The draft genome of Acinetobacter spp. strains.</title>
        <authorList>
            <person name="Qin J."/>
            <person name="Feng Y."/>
            <person name="Zong Z."/>
        </authorList>
    </citation>
    <scope>NUCLEOTIDE SEQUENCE [LARGE SCALE GENOMIC DNA]</scope>
    <source>
        <strain evidence="4 5">WCHAc060115</strain>
    </source>
</reference>
<name>A0A3A8EV52_9GAMM</name>
<gene>
    <name evidence="4" type="ORF">D7V20_09000</name>
</gene>
<feature type="transmembrane region" description="Helical" evidence="1">
    <location>
        <begin position="88"/>
        <end position="107"/>
    </location>
</feature>
<evidence type="ECO:0000313" key="4">
    <source>
        <dbReference type="EMBL" id="RKG38058.1"/>
    </source>
</evidence>
<organism evidence="4 5">
    <name type="scientific">Acinetobacter rongchengensis</name>
    <dbReference type="NCBI Taxonomy" id="2419601"/>
    <lineage>
        <taxon>Bacteria</taxon>
        <taxon>Pseudomonadati</taxon>
        <taxon>Pseudomonadota</taxon>
        <taxon>Gammaproteobacteria</taxon>
        <taxon>Moraxellales</taxon>
        <taxon>Moraxellaceae</taxon>
        <taxon>Acinetobacter</taxon>
    </lineage>
</organism>
<dbReference type="EMBL" id="RAXT01000014">
    <property type="protein sequence ID" value="RKG38058.1"/>
    <property type="molecule type" value="Genomic_DNA"/>
</dbReference>
<sequence>MLTKKRKKVLIVTRNLPPLIGGMERLNWHIADELSQVNRVEILSHTDARNLAPKDCLFHSVPLNPLPIFLLFAFIKTFWICLTLRPDILFAGSGLTAPITVFWAKVFRKKSVVYIHGLDIGTNHKLYNLLWIPFIKKANVLIANSSATYNICIKKGIKSTKLKIIPPGVSFPPQPRNMQLIQQLKEQYQLNGKKVLISVGRLTQRKGLNEFIDYSFPKIVKNIPNVVLIVIGDTPNQSLKKTLQSKELILSTAQKHNVHDRIIFIGNINDDQILSSFYYLTDIHIFPVKYIPDDPEGFGMVAIEAAAHGTPTIAFATGGIIDAVEHQQTGFLVEKENYNEFSEKVVKLLLDESLISQPECKNYTERFSWPNLSKKINKILE</sequence>
<dbReference type="AlphaFoldDB" id="A0A3A8EV52"/>
<keyword evidence="1" id="KW-0812">Transmembrane</keyword>
<evidence type="ECO:0000259" key="3">
    <source>
        <dbReference type="Pfam" id="PF13439"/>
    </source>
</evidence>
<dbReference type="InterPro" id="IPR001296">
    <property type="entry name" value="Glyco_trans_1"/>
</dbReference>
<dbReference type="PANTHER" id="PTHR45947">
    <property type="entry name" value="SULFOQUINOVOSYL TRANSFERASE SQD2"/>
    <property type="match status" value="1"/>
</dbReference>
<proteinExistence type="predicted"/>
<comment type="caution">
    <text evidence="4">The sequence shown here is derived from an EMBL/GenBank/DDBJ whole genome shotgun (WGS) entry which is preliminary data.</text>
</comment>
<keyword evidence="4" id="KW-0808">Transferase</keyword>
<dbReference type="Pfam" id="PF00534">
    <property type="entry name" value="Glycos_transf_1"/>
    <property type="match status" value="1"/>
</dbReference>
<dbReference type="CDD" id="cd03801">
    <property type="entry name" value="GT4_PimA-like"/>
    <property type="match status" value="1"/>
</dbReference>
<dbReference type="Proteomes" id="UP000280405">
    <property type="component" value="Unassembled WGS sequence"/>
</dbReference>
<feature type="domain" description="Glycosyl transferase family 1" evidence="2">
    <location>
        <begin position="184"/>
        <end position="363"/>
    </location>
</feature>
<feature type="domain" description="Glycosyltransferase subfamily 4-like N-terminal" evidence="3">
    <location>
        <begin position="20"/>
        <end position="169"/>
    </location>
</feature>
<dbReference type="InterPro" id="IPR028098">
    <property type="entry name" value="Glyco_trans_4-like_N"/>
</dbReference>
<dbReference type="PANTHER" id="PTHR45947:SF3">
    <property type="entry name" value="SULFOQUINOVOSYL TRANSFERASE SQD2"/>
    <property type="match status" value="1"/>
</dbReference>
<dbReference type="SUPFAM" id="SSF53756">
    <property type="entry name" value="UDP-Glycosyltransferase/glycogen phosphorylase"/>
    <property type="match status" value="1"/>
</dbReference>
<feature type="transmembrane region" description="Helical" evidence="1">
    <location>
        <begin position="63"/>
        <end position="82"/>
    </location>
</feature>
<evidence type="ECO:0000259" key="2">
    <source>
        <dbReference type="Pfam" id="PF00534"/>
    </source>
</evidence>
<evidence type="ECO:0000313" key="5">
    <source>
        <dbReference type="Proteomes" id="UP000280405"/>
    </source>
</evidence>
<dbReference type="InterPro" id="IPR050194">
    <property type="entry name" value="Glycosyltransferase_grp1"/>
</dbReference>